<dbReference type="Proteomes" id="UP000237105">
    <property type="component" value="Unassembled WGS sequence"/>
</dbReference>
<sequence length="267" mass="28422">MQVLSDVGILQSASSQEGRSPESPACNHGDLRLHHAHLFLPFVLEFEDHSGGRVPSSSFLPVMQDFYGLAAGENGAVARFDEVHQPCLGGALLPAVFAAETAPAAVVIGRCVSWDVVNRIPQFLAAFSKNGVVESFFNKIRLHLHSFADDIQGFAKNFTAEEFEIAPVAPLVGHVLGSAYGSGPVDGRAAAHGGACEQKNLHVFRGHQAVGKVHLFHGGAFEQGEVLPSVVMSFLKDQNFVTSHGKDAGHHASSGARTNHDRVALYG</sequence>
<proteinExistence type="predicted"/>
<dbReference type="OrthoDB" id="10291466at2759"/>
<reference evidence="3" key="1">
    <citation type="submission" date="2016-06" db="EMBL/GenBank/DDBJ databases">
        <title>Parallel loss of symbiosis genes in relatives of nitrogen-fixing non-legume Parasponia.</title>
        <authorList>
            <person name="Van Velzen R."/>
            <person name="Holmer R."/>
            <person name="Bu F."/>
            <person name="Rutten L."/>
            <person name="Van Zeijl A."/>
            <person name="Liu W."/>
            <person name="Santuari L."/>
            <person name="Cao Q."/>
            <person name="Sharma T."/>
            <person name="Shen D."/>
            <person name="Roswanjaya Y."/>
            <person name="Wardhani T."/>
            <person name="Kalhor M.S."/>
            <person name="Jansen J."/>
            <person name="Van den Hoogen J."/>
            <person name="Gungor B."/>
            <person name="Hartog M."/>
            <person name="Hontelez J."/>
            <person name="Verver J."/>
            <person name="Yang W.-C."/>
            <person name="Schijlen E."/>
            <person name="Repin R."/>
            <person name="Schilthuizen M."/>
            <person name="Schranz E."/>
            <person name="Heidstra R."/>
            <person name="Miyata K."/>
            <person name="Fedorova E."/>
            <person name="Kohlen W."/>
            <person name="Bisseling T."/>
            <person name="Smit S."/>
            <person name="Geurts R."/>
        </authorList>
    </citation>
    <scope>NUCLEOTIDE SEQUENCE [LARGE SCALE GENOMIC DNA]</scope>
    <source>
        <strain evidence="3">cv. WU1-14</strain>
    </source>
</reference>
<dbReference type="AlphaFoldDB" id="A0A2P5D5L9"/>
<organism evidence="2 3">
    <name type="scientific">Parasponia andersonii</name>
    <name type="common">Sponia andersonii</name>
    <dbReference type="NCBI Taxonomy" id="3476"/>
    <lineage>
        <taxon>Eukaryota</taxon>
        <taxon>Viridiplantae</taxon>
        <taxon>Streptophyta</taxon>
        <taxon>Embryophyta</taxon>
        <taxon>Tracheophyta</taxon>
        <taxon>Spermatophyta</taxon>
        <taxon>Magnoliopsida</taxon>
        <taxon>eudicotyledons</taxon>
        <taxon>Gunneridae</taxon>
        <taxon>Pentapetalae</taxon>
        <taxon>rosids</taxon>
        <taxon>fabids</taxon>
        <taxon>Rosales</taxon>
        <taxon>Cannabaceae</taxon>
        <taxon>Parasponia</taxon>
    </lineage>
</organism>
<evidence type="ECO:0000313" key="3">
    <source>
        <dbReference type="Proteomes" id="UP000237105"/>
    </source>
</evidence>
<gene>
    <name evidence="2" type="ORF">PanWU01x14_094080</name>
</gene>
<keyword evidence="3" id="KW-1185">Reference proteome</keyword>
<accession>A0A2P5D5L9</accession>
<evidence type="ECO:0000256" key="1">
    <source>
        <dbReference type="SAM" id="MobiDB-lite"/>
    </source>
</evidence>
<dbReference type="EMBL" id="JXTB01000061">
    <property type="protein sequence ID" value="PON68599.1"/>
    <property type="molecule type" value="Genomic_DNA"/>
</dbReference>
<evidence type="ECO:0000313" key="2">
    <source>
        <dbReference type="EMBL" id="PON68599.1"/>
    </source>
</evidence>
<feature type="region of interest" description="Disordered" evidence="1">
    <location>
        <begin position="1"/>
        <end position="26"/>
    </location>
</feature>
<comment type="caution">
    <text evidence="2">The sequence shown here is derived from an EMBL/GenBank/DDBJ whole genome shotgun (WGS) entry which is preliminary data.</text>
</comment>
<name>A0A2P5D5L9_PARAD</name>
<protein>
    <submittedName>
        <fullName evidence="2">Uncharacterized protein</fullName>
    </submittedName>
</protein>